<protein>
    <submittedName>
        <fullName evidence="13">Uncharacterized protein</fullName>
    </submittedName>
</protein>
<dbReference type="InterPro" id="IPR014896">
    <property type="entry name" value="NHR2"/>
</dbReference>
<evidence type="ECO:0000313" key="13">
    <source>
        <dbReference type="EnsemblMetazoa" id="XP_014260067.1"/>
    </source>
</evidence>
<dbReference type="InterPro" id="IPR002893">
    <property type="entry name" value="Znf_MYND"/>
</dbReference>
<dbReference type="InterPro" id="IPR003894">
    <property type="entry name" value="TAFH_NHR1"/>
</dbReference>
<dbReference type="RefSeq" id="XP_014260067.1">
    <property type="nucleotide sequence ID" value="XM_014404581.2"/>
</dbReference>
<accession>A0A8I6S9H9</accession>
<organism evidence="13 14">
    <name type="scientific">Cimex lectularius</name>
    <name type="common">Bed bug</name>
    <name type="synonym">Acanthia lectularia</name>
    <dbReference type="NCBI Taxonomy" id="79782"/>
    <lineage>
        <taxon>Eukaryota</taxon>
        <taxon>Metazoa</taxon>
        <taxon>Ecdysozoa</taxon>
        <taxon>Arthropoda</taxon>
        <taxon>Hexapoda</taxon>
        <taxon>Insecta</taxon>
        <taxon>Pterygota</taxon>
        <taxon>Neoptera</taxon>
        <taxon>Paraneoptera</taxon>
        <taxon>Hemiptera</taxon>
        <taxon>Heteroptera</taxon>
        <taxon>Panheteroptera</taxon>
        <taxon>Cimicomorpha</taxon>
        <taxon>Cimicidae</taxon>
        <taxon>Cimex</taxon>
    </lineage>
</organism>
<keyword evidence="7" id="KW-0804">Transcription</keyword>
<dbReference type="Proteomes" id="UP000494040">
    <property type="component" value="Unassembled WGS sequence"/>
</dbReference>
<dbReference type="CTD" id="37886"/>
<dbReference type="Pfam" id="PF07531">
    <property type="entry name" value="TAFH"/>
    <property type="match status" value="1"/>
</dbReference>
<proteinExistence type="predicted"/>
<keyword evidence="5" id="KW-0862">Zinc</keyword>
<dbReference type="Gene3D" id="1.20.120.1110">
    <property type="entry name" value="TAFH/NHR1 domain"/>
    <property type="match status" value="1"/>
</dbReference>
<dbReference type="SUPFAM" id="SSF158553">
    <property type="entry name" value="TAFH domain-like"/>
    <property type="match status" value="1"/>
</dbReference>
<dbReference type="Gene3D" id="6.10.140.2220">
    <property type="match status" value="1"/>
</dbReference>
<dbReference type="PROSITE" id="PS51119">
    <property type="entry name" value="TAFH"/>
    <property type="match status" value="1"/>
</dbReference>
<keyword evidence="6" id="KW-0805">Transcription regulation</keyword>
<dbReference type="Pfam" id="PF08788">
    <property type="entry name" value="NHR2"/>
    <property type="match status" value="1"/>
</dbReference>
<evidence type="ECO:0000256" key="2">
    <source>
        <dbReference type="ARBA" id="ARBA00022491"/>
    </source>
</evidence>
<dbReference type="PROSITE" id="PS50865">
    <property type="entry name" value="ZF_MYND_2"/>
    <property type="match status" value="1"/>
</dbReference>
<evidence type="ECO:0000259" key="12">
    <source>
        <dbReference type="PROSITE" id="PS51119"/>
    </source>
</evidence>
<evidence type="ECO:0000259" key="11">
    <source>
        <dbReference type="PROSITE" id="PS50865"/>
    </source>
</evidence>
<feature type="region of interest" description="Disordered" evidence="10">
    <location>
        <begin position="263"/>
        <end position="283"/>
    </location>
</feature>
<dbReference type="AlphaFoldDB" id="A0A8I6S9H9"/>
<dbReference type="GO" id="GO:0005634">
    <property type="term" value="C:nucleus"/>
    <property type="evidence" value="ECO:0007669"/>
    <property type="project" value="UniProtKB-SubCell"/>
</dbReference>
<feature type="domain" description="MYND-type" evidence="11">
    <location>
        <begin position="287"/>
        <end position="323"/>
    </location>
</feature>
<dbReference type="KEGG" id="clec:106672840"/>
<sequence>MEKPIKEEPDFHRKNSKFPDDIPEGEVPALSPTEDPEGSAKFRRILQTFVNHARDHSTDRAENVVKLITNLVVGTVNFEEFEKSLYELTKTSPRHYVTTYMKAYTPIFQKEMIQQARNSKTNLIDYVTSQLLEDEGQEIQAKRRRTDRGYDDELPVPNSRPLLVPVHPLASSNPSQANKSNEEQWRNIDVMLNCILSMVEKTIAAIGILQGRTAEDLMAQTIRLTEDRVQQVKKRAEEAVAEVNRKALLELQRAVSAAETRASQLAASDLPRRNSEKACNSGPHNSCWNCGRKAEETCSGCNLAKYCSSFCQHKDWESHHTTCRNKFK</sequence>
<keyword evidence="8" id="KW-0539">Nucleus</keyword>
<dbReference type="GeneID" id="106672840"/>
<feature type="region of interest" description="Disordered" evidence="10">
    <location>
        <begin position="138"/>
        <end position="157"/>
    </location>
</feature>
<dbReference type="SMART" id="SM00549">
    <property type="entry name" value="TAFH"/>
    <property type="match status" value="1"/>
</dbReference>
<dbReference type="PANTHER" id="PTHR10379">
    <property type="entry name" value="MTG8 ETO EIGHT TWENTY ONE PROTEIN"/>
    <property type="match status" value="1"/>
</dbReference>
<evidence type="ECO:0000256" key="10">
    <source>
        <dbReference type="SAM" id="MobiDB-lite"/>
    </source>
</evidence>
<dbReference type="InterPro" id="IPR013289">
    <property type="entry name" value="CBFA2T1/2/3"/>
</dbReference>
<keyword evidence="2" id="KW-0678">Repressor</keyword>
<feature type="domain" description="TAFH" evidence="12">
    <location>
        <begin position="36"/>
        <end position="131"/>
    </location>
</feature>
<dbReference type="InterPro" id="IPR037249">
    <property type="entry name" value="TAFH/NHR1_dom_sf"/>
</dbReference>
<reference evidence="13" key="1">
    <citation type="submission" date="2022-01" db="UniProtKB">
        <authorList>
            <consortium name="EnsemblMetazoa"/>
        </authorList>
    </citation>
    <scope>IDENTIFICATION</scope>
</reference>
<evidence type="ECO:0000256" key="7">
    <source>
        <dbReference type="ARBA" id="ARBA00023163"/>
    </source>
</evidence>
<dbReference type="EnsemblMetazoa" id="XM_014404581.2">
    <property type="protein sequence ID" value="XP_014260067.1"/>
    <property type="gene ID" value="LOC106672840"/>
</dbReference>
<dbReference type="GO" id="GO:0008270">
    <property type="term" value="F:zinc ion binding"/>
    <property type="evidence" value="ECO:0007669"/>
    <property type="project" value="UniProtKB-KW"/>
</dbReference>
<dbReference type="Pfam" id="PF01753">
    <property type="entry name" value="zf-MYND"/>
    <property type="match status" value="1"/>
</dbReference>
<evidence type="ECO:0000256" key="6">
    <source>
        <dbReference type="ARBA" id="ARBA00023015"/>
    </source>
</evidence>
<dbReference type="GO" id="GO:0003714">
    <property type="term" value="F:transcription corepressor activity"/>
    <property type="evidence" value="ECO:0007669"/>
    <property type="project" value="InterPro"/>
</dbReference>
<dbReference type="PRINTS" id="PR01875">
    <property type="entry name" value="ETOFAMILY"/>
</dbReference>
<evidence type="ECO:0000256" key="8">
    <source>
        <dbReference type="ARBA" id="ARBA00023242"/>
    </source>
</evidence>
<dbReference type="PANTHER" id="PTHR10379:SF14">
    <property type="entry name" value="NERVY, ISOFORM D"/>
    <property type="match status" value="1"/>
</dbReference>
<dbReference type="Gene3D" id="6.10.250.230">
    <property type="match status" value="1"/>
</dbReference>
<evidence type="ECO:0000313" key="14">
    <source>
        <dbReference type="Proteomes" id="UP000494040"/>
    </source>
</evidence>
<evidence type="ECO:0000256" key="3">
    <source>
        <dbReference type="ARBA" id="ARBA00022723"/>
    </source>
</evidence>
<keyword evidence="14" id="KW-1185">Reference proteome</keyword>
<evidence type="ECO:0000256" key="4">
    <source>
        <dbReference type="ARBA" id="ARBA00022771"/>
    </source>
</evidence>
<dbReference type="GO" id="GO:0006351">
    <property type="term" value="P:DNA-templated transcription"/>
    <property type="evidence" value="ECO:0007669"/>
    <property type="project" value="InterPro"/>
</dbReference>
<keyword evidence="4 9" id="KW-0863">Zinc-finger</keyword>
<feature type="compositionally biased region" description="Basic and acidic residues" evidence="10">
    <location>
        <begin position="1"/>
        <end position="20"/>
    </location>
</feature>
<evidence type="ECO:0000256" key="5">
    <source>
        <dbReference type="ARBA" id="ARBA00022833"/>
    </source>
</evidence>
<dbReference type="SUPFAM" id="SSF144232">
    <property type="entry name" value="HIT/MYND zinc finger-like"/>
    <property type="match status" value="1"/>
</dbReference>
<comment type="subcellular location">
    <subcellularLocation>
        <location evidence="1">Nucleus</location>
    </subcellularLocation>
</comment>
<keyword evidence="3" id="KW-0479">Metal-binding</keyword>
<dbReference type="OMA" id="WESHHTT"/>
<dbReference type="OrthoDB" id="2951111at2759"/>
<evidence type="ECO:0000256" key="1">
    <source>
        <dbReference type="ARBA" id="ARBA00004123"/>
    </source>
</evidence>
<feature type="region of interest" description="Disordered" evidence="10">
    <location>
        <begin position="1"/>
        <end position="38"/>
    </location>
</feature>
<name>A0A8I6S9H9_CIMLE</name>
<evidence type="ECO:0000256" key="9">
    <source>
        <dbReference type="PROSITE-ProRule" id="PRU00134"/>
    </source>
</evidence>